<sequence length="430" mass="48545">MDGLVNIESEQAVLGSILYEPELIQECRMSPEHFGRVSHVQIFRAMRELDQAGKVVDMVTVVTELGSAIEQVGGVTYLSQLTDAVASTENFEMYEKMVLESYRLRRARELAASLVNSPTEEKIVEVYNDLSELQEVGINKQRSKNDVLFEIYEDINTPKGDITGINTGLKDLNDMTGGWQNGDLIILAARPSMGKTAFALGKSVHNAHRKGVTDIFSLEMGDKSLTHRMLSSIGRIDGSKWRNPNKSFTERDHESFSHAVSQYSKYHINIHDEPGQTVFDIKAKVRRSMKEHPDKPHLVVIDYLQLITIAGKHDRHDLAIGSVTRELKNMARSFNIPVILLSQLSRGVEQRQDKRPMMSDLRDSGSIEQDADVIIFLYRDEYYNKNSDAKGIVEIIIAKQRNGPVGTVDALFVKEYGQFLDLDRQMEVSI</sequence>
<dbReference type="InterPro" id="IPR007694">
    <property type="entry name" value="DNA_helicase_DnaB-like_C"/>
</dbReference>
<dbReference type="STRING" id="1196324.A374_08909"/>
<dbReference type="PANTHER" id="PTHR30153:SF2">
    <property type="entry name" value="REPLICATIVE DNA HELICASE"/>
    <property type="match status" value="1"/>
</dbReference>
<dbReference type="Proteomes" id="UP000004080">
    <property type="component" value="Unassembled WGS sequence"/>
</dbReference>
<gene>
    <name evidence="14" type="ORF">A374_08909</name>
</gene>
<comment type="caution">
    <text evidence="14">The sequence shown here is derived from an EMBL/GenBank/DDBJ whole genome shotgun (WGS) entry which is preliminary data.</text>
</comment>
<dbReference type="EC" id="5.6.2.3" evidence="11 12"/>
<keyword evidence="9" id="KW-0413">Isomerase</keyword>
<dbReference type="PATRIC" id="fig|1196324.3.peg.1822"/>
<dbReference type="RefSeq" id="WP_007201875.1">
    <property type="nucleotide sequence ID" value="NZ_AKKV01000024.1"/>
</dbReference>
<keyword evidence="2 12" id="KW-0639">Primosome</keyword>
<dbReference type="PROSITE" id="PS51199">
    <property type="entry name" value="SF4_HELICASE"/>
    <property type="match status" value="1"/>
</dbReference>
<dbReference type="SUPFAM" id="SSF48024">
    <property type="entry name" value="N-terminal domain of DnaB helicase"/>
    <property type="match status" value="1"/>
</dbReference>
<dbReference type="GO" id="GO:1990077">
    <property type="term" value="C:primosome complex"/>
    <property type="evidence" value="ECO:0007669"/>
    <property type="project" value="UniProtKB-UniRule"/>
</dbReference>
<dbReference type="OrthoDB" id="9773982at2"/>
<evidence type="ECO:0000256" key="2">
    <source>
        <dbReference type="ARBA" id="ARBA00022515"/>
    </source>
</evidence>
<dbReference type="InterPro" id="IPR016136">
    <property type="entry name" value="DNA_helicase_N/primase_C"/>
</dbReference>
<accession>I8UGJ1</accession>
<evidence type="ECO:0000256" key="9">
    <source>
        <dbReference type="ARBA" id="ARBA00023235"/>
    </source>
</evidence>
<dbReference type="InterPro" id="IPR036185">
    <property type="entry name" value="DNA_heli_DnaB-like_N_sf"/>
</dbReference>
<reference evidence="14 15" key="1">
    <citation type="journal article" date="2012" name="J. Bacteriol.">
        <title>Genome of Bacillus macauensis ZFHKF-1, a Long-Chain-Forming Bacterium.</title>
        <authorList>
            <person name="Cai L."/>
            <person name="Zhang T."/>
        </authorList>
    </citation>
    <scope>NUCLEOTIDE SEQUENCE [LARGE SCALE GENOMIC DNA]</scope>
    <source>
        <strain evidence="14 15">ZFHKF-1</strain>
    </source>
</reference>
<dbReference type="Gene3D" id="1.10.860.10">
    <property type="entry name" value="DNAb Helicase, Chain A"/>
    <property type="match status" value="1"/>
</dbReference>
<dbReference type="GO" id="GO:0016887">
    <property type="term" value="F:ATP hydrolysis activity"/>
    <property type="evidence" value="ECO:0007669"/>
    <property type="project" value="RHEA"/>
</dbReference>
<dbReference type="Pfam" id="PF00772">
    <property type="entry name" value="DnaB"/>
    <property type="match status" value="1"/>
</dbReference>
<keyword evidence="5 12" id="KW-0378">Hydrolase</keyword>
<evidence type="ECO:0000256" key="10">
    <source>
        <dbReference type="ARBA" id="ARBA00048954"/>
    </source>
</evidence>
<evidence type="ECO:0000256" key="7">
    <source>
        <dbReference type="ARBA" id="ARBA00022840"/>
    </source>
</evidence>
<dbReference type="Gene3D" id="3.40.50.300">
    <property type="entry name" value="P-loop containing nucleotide triphosphate hydrolases"/>
    <property type="match status" value="1"/>
</dbReference>
<organism evidence="14 15">
    <name type="scientific">Fictibacillus macauensis ZFHKF-1</name>
    <dbReference type="NCBI Taxonomy" id="1196324"/>
    <lineage>
        <taxon>Bacteria</taxon>
        <taxon>Bacillati</taxon>
        <taxon>Bacillota</taxon>
        <taxon>Bacilli</taxon>
        <taxon>Bacillales</taxon>
        <taxon>Fictibacillaceae</taxon>
        <taxon>Fictibacillus</taxon>
    </lineage>
</organism>
<dbReference type="eggNOG" id="COG0305">
    <property type="taxonomic scope" value="Bacteria"/>
</dbReference>
<keyword evidence="3 12" id="KW-0235">DNA replication</keyword>
<evidence type="ECO:0000256" key="6">
    <source>
        <dbReference type="ARBA" id="ARBA00022806"/>
    </source>
</evidence>
<dbReference type="GO" id="GO:0005829">
    <property type="term" value="C:cytosol"/>
    <property type="evidence" value="ECO:0007669"/>
    <property type="project" value="TreeGrafter"/>
</dbReference>
<evidence type="ECO:0000256" key="5">
    <source>
        <dbReference type="ARBA" id="ARBA00022801"/>
    </source>
</evidence>
<proteinExistence type="inferred from homology"/>
<protein>
    <recommendedName>
        <fullName evidence="11 12">Replicative DNA helicase</fullName>
        <ecNumber evidence="11 12">5.6.2.3</ecNumber>
    </recommendedName>
</protein>
<evidence type="ECO:0000256" key="12">
    <source>
        <dbReference type="RuleBase" id="RU362085"/>
    </source>
</evidence>
<comment type="catalytic activity">
    <reaction evidence="10 12">
        <text>ATP + H2O = ADP + phosphate + H(+)</text>
        <dbReference type="Rhea" id="RHEA:13065"/>
        <dbReference type="ChEBI" id="CHEBI:15377"/>
        <dbReference type="ChEBI" id="CHEBI:15378"/>
        <dbReference type="ChEBI" id="CHEBI:30616"/>
        <dbReference type="ChEBI" id="CHEBI:43474"/>
        <dbReference type="ChEBI" id="CHEBI:456216"/>
        <dbReference type="EC" id="5.6.2.3"/>
    </reaction>
</comment>
<dbReference type="SUPFAM" id="SSF52540">
    <property type="entry name" value="P-loop containing nucleoside triphosphate hydrolases"/>
    <property type="match status" value="1"/>
</dbReference>
<dbReference type="NCBIfam" id="TIGR00665">
    <property type="entry name" value="DnaB"/>
    <property type="match status" value="1"/>
</dbReference>
<dbReference type="GO" id="GO:0003677">
    <property type="term" value="F:DNA binding"/>
    <property type="evidence" value="ECO:0007669"/>
    <property type="project" value="UniProtKB-UniRule"/>
</dbReference>
<keyword evidence="15" id="KW-1185">Reference proteome</keyword>
<keyword evidence="6 12" id="KW-0347">Helicase</keyword>
<dbReference type="InterPro" id="IPR027417">
    <property type="entry name" value="P-loop_NTPase"/>
</dbReference>
<evidence type="ECO:0000313" key="14">
    <source>
        <dbReference type="EMBL" id="EIT85943.1"/>
    </source>
</evidence>
<dbReference type="CDD" id="cd00984">
    <property type="entry name" value="DnaB_C"/>
    <property type="match status" value="1"/>
</dbReference>
<dbReference type="InterPro" id="IPR007692">
    <property type="entry name" value="DNA_helicase_DnaB"/>
</dbReference>
<dbReference type="AlphaFoldDB" id="I8UGJ1"/>
<keyword evidence="8 12" id="KW-0238">DNA-binding</keyword>
<keyword evidence="4 12" id="KW-0547">Nucleotide-binding</keyword>
<evidence type="ECO:0000256" key="3">
    <source>
        <dbReference type="ARBA" id="ARBA00022705"/>
    </source>
</evidence>
<evidence type="ECO:0000256" key="11">
    <source>
        <dbReference type="NCBIfam" id="TIGR00665"/>
    </source>
</evidence>
<evidence type="ECO:0000256" key="4">
    <source>
        <dbReference type="ARBA" id="ARBA00022741"/>
    </source>
</evidence>
<dbReference type="Pfam" id="PF03796">
    <property type="entry name" value="DnaB_C"/>
    <property type="match status" value="1"/>
</dbReference>
<dbReference type="InterPro" id="IPR007693">
    <property type="entry name" value="DNA_helicase_DnaB-like_N"/>
</dbReference>
<dbReference type="PANTHER" id="PTHR30153">
    <property type="entry name" value="REPLICATIVE DNA HELICASE DNAB"/>
    <property type="match status" value="1"/>
</dbReference>
<feature type="domain" description="SF4 helicase" evidence="13">
    <location>
        <begin position="158"/>
        <end position="426"/>
    </location>
</feature>
<keyword evidence="7 12" id="KW-0067">ATP-binding</keyword>
<evidence type="ECO:0000256" key="8">
    <source>
        <dbReference type="ARBA" id="ARBA00023125"/>
    </source>
</evidence>
<dbReference type="GO" id="GO:0043139">
    <property type="term" value="F:5'-3' DNA helicase activity"/>
    <property type="evidence" value="ECO:0007669"/>
    <property type="project" value="UniProtKB-EC"/>
</dbReference>
<comment type="function">
    <text evidence="12">The main replicative DNA helicase, it participates in initiation and elongation during chromosome replication. Travels ahead of the DNA replisome, separating dsDNA into templates for DNA synthesis. A processive ATP-dependent 5'-3' DNA helicase it has DNA-dependent ATPase activity.</text>
</comment>
<dbReference type="GO" id="GO:0006269">
    <property type="term" value="P:DNA replication, synthesis of primer"/>
    <property type="evidence" value="ECO:0007669"/>
    <property type="project" value="UniProtKB-UniRule"/>
</dbReference>
<comment type="similarity">
    <text evidence="1 12">Belongs to the helicase family. DnaB subfamily.</text>
</comment>
<dbReference type="GO" id="GO:0005524">
    <property type="term" value="F:ATP binding"/>
    <property type="evidence" value="ECO:0007669"/>
    <property type="project" value="UniProtKB-UniRule"/>
</dbReference>
<name>I8UGJ1_9BACL</name>
<dbReference type="EMBL" id="AKKV01000024">
    <property type="protein sequence ID" value="EIT85943.1"/>
    <property type="molecule type" value="Genomic_DNA"/>
</dbReference>
<evidence type="ECO:0000259" key="13">
    <source>
        <dbReference type="PROSITE" id="PS51199"/>
    </source>
</evidence>
<evidence type="ECO:0000256" key="1">
    <source>
        <dbReference type="ARBA" id="ARBA00008428"/>
    </source>
</evidence>
<evidence type="ECO:0000313" key="15">
    <source>
        <dbReference type="Proteomes" id="UP000004080"/>
    </source>
</evidence>